<organism evidence="2 3">
    <name type="scientific">Psophocarpus tetragonolobus</name>
    <name type="common">Winged bean</name>
    <name type="synonym">Dolichos tetragonolobus</name>
    <dbReference type="NCBI Taxonomy" id="3891"/>
    <lineage>
        <taxon>Eukaryota</taxon>
        <taxon>Viridiplantae</taxon>
        <taxon>Streptophyta</taxon>
        <taxon>Embryophyta</taxon>
        <taxon>Tracheophyta</taxon>
        <taxon>Spermatophyta</taxon>
        <taxon>Magnoliopsida</taxon>
        <taxon>eudicotyledons</taxon>
        <taxon>Gunneridae</taxon>
        <taxon>Pentapetalae</taxon>
        <taxon>rosids</taxon>
        <taxon>fabids</taxon>
        <taxon>Fabales</taxon>
        <taxon>Fabaceae</taxon>
        <taxon>Papilionoideae</taxon>
        <taxon>50 kb inversion clade</taxon>
        <taxon>NPAAA clade</taxon>
        <taxon>indigoferoid/millettioid clade</taxon>
        <taxon>Phaseoleae</taxon>
        <taxon>Psophocarpus</taxon>
    </lineage>
</organism>
<evidence type="ECO:0000256" key="1">
    <source>
        <dbReference type="SAM" id="MobiDB-lite"/>
    </source>
</evidence>
<feature type="region of interest" description="Disordered" evidence="1">
    <location>
        <begin position="123"/>
        <end position="142"/>
    </location>
</feature>
<dbReference type="AlphaFoldDB" id="A0AAN9XG12"/>
<evidence type="ECO:0000313" key="2">
    <source>
        <dbReference type="EMBL" id="KAK7390879.1"/>
    </source>
</evidence>
<gene>
    <name evidence="2" type="ORF">VNO78_19039</name>
</gene>
<evidence type="ECO:0000313" key="3">
    <source>
        <dbReference type="Proteomes" id="UP001386955"/>
    </source>
</evidence>
<name>A0AAN9XG12_PSOTE</name>
<keyword evidence="3" id="KW-1185">Reference proteome</keyword>
<dbReference type="Pfam" id="PF07797">
    <property type="entry name" value="DUF1639"/>
    <property type="match status" value="1"/>
</dbReference>
<feature type="region of interest" description="Disordered" evidence="1">
    <location>
        <begin position="73"/>
        <end position="102"/>
    </location>
</feature>
<sequence length="170" mass="19513">MLPCLKWGSQRHLRCTNLPSGSPPPREFLGIDAVREKLMLDLKTEADRMKDAILAHHHHDAPAPRTWNLRTRRAPVPDTPSPLRTVSGGVVKSPKFRRSPEKDLKFSLPLSKKEVEEDFLKILGHRPPRRPKRRPRNTQKQLDTLFPGLWLSDINADCYKVPDHAETANR</sequence>
<proteinExistence type="predicted"/>
<accession>A0AAN9XG12</accession>
<protein>
    <submittedName>
        <fullName evidence="2">Uncharacterized protein</fullName>
    </submittedName>
</protein>
<dbReference type="InterPro" id="IPR012438">
    <property type="entry name" value="DUF1639"/>
</dbReference>
<dbReference type="PANTHER" id="PTHR33130:SF43">
    <property type="entry name" value="OS01G0688600 PROTEIN"/>
    <property type="match status" value="1"/>
</dbReference>
<feature type="compositionally biased region" description="Basic residues" evidence="1">
    <location>
        <begin position="123"/>
        <end position="137"/>
    </location>
</feature>
<comment type="caution">
    <text evidence="2">The sequence shown here is derived from an EMBL/GenBank/DDBJ whole genome shotgun (WGS) entry which is preliminary data.</text>
</comment>
<dbReference type="EMBL" id="JAYMYS010000005">
    <property type="protein sequence ID" value="KAK7390879.1"/>
    <property type="molecule type" value="Genomic_DNA"/>
</dbReference>
<dbReference type="PANTHER" id="PTHR33130">
    <property type="entry name" value="PUTATIVE (DUF1639)-RELATED"/>
    <property type="match status" value="1"/>
</dbReference>
<reference evidence="2 3" key="1">
    <citation type="submission" date="2024-01" db="EMBL/GenBank/DDBJ databases">
        <title>The genomes of 5 underutilized Papilionoideae crops provide insights into root nodulation and disease resistanc.</title>
        <authorList>
            <person name="Jiang F."/>
        </authorList>
    </citation>
    <scope>NUCLEOTIDE SEQUENCE [LARGE SCALE GENOMIC DNA]</scope>
    <source>
        <strain evidence="2">DUOXIRENSHENG_FW03</strain>
        <tissue evidence="2">Leaves</tissue>
    </source>
</reference>
<dbReference type="Proteomes" id="UP001386955">
    <property type="component" value="Unassembled WGS sequence"/>
</dbReference>